<protein>
    <submittedName>
        <fullName evidence="2">Uncharacterized protein</fullName>
    </submittedName>
</protein>
<dbReference type="AlphaFoldDB" id="A0A8G1UAC4"/>
<evidence type="ECO:0000313" key="3">
    <source>
        <dbReference type="Proteomes" id="UP000267408"/>
    </source>
</evidence>
<dbReference type="Proteomes" id="UP000267408">
    <property type="component" value="Unassembled WGS sequence"/>
</dbReference>
<gene>
    <name evidence="2" type="ORF">EDD39_7440</name>
</gene>
<reference evidence="2 3" key="1">
    <citation type="submission" date="2018-11" db="EMBL/GenBank/DDBJ databases">
        <title>Sequencing the genomes of 1000 actinobacteria strains.</title>
        <authorList>
            <person name="Klenk H.-P."/>
        </authorList>
    </citation>
    <scope>NUCLEOTIDE SEQUENCE [LARGE SCALE GENOMIC DNA]</scope>
    <source>
        <strain evidence="2 3">DSM 44780</strain>
    </source>
</reference>
<accession>A0A8G1UAC4</accession>
<feature type="compositionally biased region" description="Low complexity" evidence="1">
    <location>
        <begin position="40"/>
        <end position="53"/>
    </location>
</feature>
<comment type="caution">
    <text evidence="2">The sequence shown here is derived from an EMBL/GenBank/DDBJ whole genome shotgun (WGS) entry which is preliminary data.</text>
</comment>
<sequence length="53" mass="5231">MTDIRTVTGPCGTTGRHVTSHLLRTVGTPARGSSPPPAAARPAAARPAALVAG</sequence>
<organism evidence="2 3">
    <name type="scientific">Kitasatospora cineracea</name>
    <dbReference type="NCBI Taxonomy" id="88074"/>
    <lineage>
        <taxon>Bacteria</taxon>
        <taxon>Bacillati</taxon>
        <taxon>Actinomycetota</taxon>
        <taxon>Actinomycetes</taxon>
        <taxon>Kitasatosporales</taxon>
        <taxon>Streptomycetaceae</taxon>
        <taxon>Kitasatospora</taxon>
    </lineage>
</organism>
<proteinExistence type="predicted"/>
<evidence type="ECO:0000313" key="2">
    <source>
        <dbReference type="EMBL" id="ROR35777.1"/>
    </source>
</evidence>
<name>A0A8G1UAC4_9ACTN</name>
<evidence type="ECO:0000256" key="1">
    <source>
        <dbReference type="SAM" id="MobiDB-lite"/>
    </source>
</evidence>
<feature type="region of interest" description="Disordered" evidence="1">
    <location>
        <begin position="27"/>
        <end position="53"/>
    </location>
</feature>
<dbReference type="EMBL" id="RJVJ01000003">
    <property type="protein sequence ID" value="ROR35777.1"/>
    <property type="molecule type" value="Genomic_DNA"/>
</dbReference>